<dbReference type="RefSeq" id="WP_257448437.1">
    <property type="nucleotide sequence ID" value="NZ_JANIPJ010000013.1"/>
</dbReference>
<protein>
    <submittedName>
        <fullName evidence="1">Uncharacterized protein</fullName>
    </submittedName>
</protein>
<organism evidence="1 2">
    <name type="scientific">Paenibacillus soyae</name>
    <dbReference type="NCBI Taxonomy" id="2969249"/>
    <lineage>
        <taxon>Bacteria</taxon>
        <taxon>Bacillati</taxon>
        <taxon>Bacillota</taxon>
        <taxon>Bacilli</taxon>
        <taxon>Bacillales</taxon>
        <taxon>Paenibacillaceae</taxon>
        <taxon>Paenibacillus</taxon>
    </lineage>
</organism>
<sequence>MNRKPSIESFTWPSVASYNKTNDYDDFVHRWEEIRKRPVTKPTLVDYQMQLLNELLVYLEDEIIDGKTHEEIIKDLTFINLYSRSIELNIPLKKLVDTIKEAQINAQVELGSNIEFKKNELNRVNHFNLIHEIVQQEQEKDKDFNILSLRLHAIYSKQF</sequence>
<gene>
    <name evidence="1" type="ORF">NQZ67_17520</name>
</gene>
<name>A0A9X2SA36_9BACL</name>
<accession>A0A9X2SA36</accession>
<dbReference type="AlphaFoldDB" id="A0A9X2SA36"/>
<dbReference type="Proteomes" id="UP001141950">
    <property type="component" value="Unassembled WGS sequence"/>
</dbReference>
<evidence type="ECO:0000313" key="1">
    <source>
        <dbReference type="EMBL" id="MCR2805685.1"/>
    </source>
</evidence>
<evidence type="ECO:0000313" key="2">
    <source>
        <dbReference type="Proteomes" id="UP001141950"/>
    </source>
</evidence>
<reference evidence="1" key="1">
    <citation type="submission" date="2022-08" db="EMBL/GenBank/DDBJ databases">
        <title>The genomic sequence of strain Paenibacillus sp. SCIV0701.</title>
        <authorList>
            <person name="Zhao H."/>
        </authorList>
    </citation>
    <scope>NUCLEOTIDE SEQUENCE</scope>
    <source>
        <strain evidence="1">SCIV0701</strain>
    </source>
</reference>
<dbReference type="EMBL" id="JANIPJ010000013">
    <property type="protein sequence ID" value="MCR2805685.1"/>
    <property type="molecule type" value="Genomic_DNA"/>
</dbReference>
<proteinExistence type="predicted"/>
<comment type="caution">
    <text evidence="1">The sequence shown here is derived from an EMBL/GenBank/DDBJ whole genome shotgun (WGS) entry which is preliminary data.</text>
</comment>
<keyword evidence="2" id="KW-1185">Reference proteome</keyword>